<reference evidence="1 2" key="1">
    <citation type="journal article" date="2022" name="bioRxiv">
        <title>The genome of the oomycete Peronosclerospora sorghi, a cosmopolitan pathogen of maize and sorghum, is inflated with dispersed pseudogenes.</title>
        <authorList>
            <person name="Fletcher K."/>
            <person name="Martin F."/>
            <person name="Isakeit T."/>
            <person name="Cavanaugh K."/>
            <person name="Magill C."/>
            <person name="Michelmore R."/>
        </authorList>
    </citation>
    <scope>NUCLEOTIDE SEQUENCE [LARGE SCALE GENOMIC DNA]</scope>
    <source>
        <strain evidence="1">P6</strain>
    </source>
</reference>
<keyword evidence="2" id="KW-1185">Reference proteome</keyword>
<accession>A0ACC0WNJ6</accession>
<comment type="caution">
    <text evidence="1">The sequence shown here is derived from an EMBL/GenBank/DDBJ whole genome shotgun (WGS) entry which is preliminary data.</text>
</comment>
<gene>
    <name evidence="1" type="ORF">PsorP6_015588</name>
</gene>
<evidence type="ECO:0000313" key="2">
    <source>
        <dbReference type="Proteomes" id="UP001163321"/>
    </source>
</evidence>
<dbReference type="EMBL" id="CM047589">
    <property type="protein sequence ID" value="KAI9920455.1"/>
    <property type="molecule type" value="Genomic_DNA"/>
</dbReference>
<proteinExistence type="predicted"/>
<evidence type="ECO:0000313" key="1">
    <source>
        <dbReference type="EMBL" id="KAI9920455.1"/>
    </source>
</evidence>
<name>A0ACC0WNJ6_9STRA</name>
<sequence length="402" mass="44160">MCQSQTKNAPMATTANLNEASFASVYQQVSVRILRLRHCGSEVSIVRDAALVFWCCPQKRNDLKPHILQARSRINQSTCPVGLDHPIGLLVSKPSRVRPSVSTSRGAPNEDSLLVVTSPLEIMSPPNVVRAHLYAEAVGANVGLHVTIHTLPCVDKCCGLDNYLLRVKDQRELGVKGLKTRDRILSATQLAYLSIVCVPTKVSLNVYKTVRIALIHAKVTHGITQSTGKALVAIARGLLTRASECQSLRVWSYIHPRSLNQVRSVPSHQARNSHHCVDSRPRHAPSWMTVAWHDIGKTAGPTVEDSWGQYVQARRRSFAPKKNKEESGVERVSNDPATDGEDVEAGGTRTVRTFCGMKSDLHGGKTLSKALERKSSTPCLEYRHEASRTTGRHVINGLDGLD</sequence>
<organism evidence="1 2">
    <name type="scientific">Peronosclerospora sorghi</name>
    <dbReference type="NCBI Taxonomy" id="230839"/>
    <lineage>
        <taxon>Eukaryota</taxon>
        <taxon>Sar</taxon>
        <taxon>Stramenopiles</taxon>
        <taxon>Oomycota</taxon>
        <taxon>Peronosporomycetes</taxon>
        <taxon>Peronosporales</taxon>
        <taxon>Peronosporaceae</taxon>
        <taxon>Peronosclerospora</taxon>
    </lineage>
</organism>
<protein>
    <submittedName>
        <fullName evidence="1">Uncharacterized protein</fullName>
    </submittedName>
</protein>
<dbReference type="Proteomes" id="UP001163321">
    <property type="component" value="Chromosome 10"/>
</dbReference>